<name>A0A318TKS8_9BRAD</name>
<organism evidence="1 2">
    <name type="scientific">Rhodopseudomonas faecalis</name>
    <dbReference type="NCBI Taxonomy" id="99655"/>
    <lineage>
        <taxon>Bacteria</taxon>
        <taxon>Pseudomonadati</taxon>
        <taxon>Pseudomonadota</taxon>
        <taxon>Alphaproteobacteria</taxon>
        <taxon>Hyphomicrobiales</taxon>
        <taxon>Nitrobacteraceae</taxon>
        <taxon>Rhodopseudomonas</taxon>
    </lineage>
</organism>
<dbReference type="EMBL" id="QJTI01000002">
    <property type="protein sequence ID" value="PYF05013.1"/>
    <property type="molecule type" value="Genomic_DNA"/>
</dbReference>
<accession>A0A318TKS8</accession>
<dbReference type="Proteomes" id="UP000248148">
    <property type="component" value="Unassembled WGS sequence"/>
</dbReference>
<evidence type="ECO:0000313" key="2">
    <source>
        <dbReference type="Proteomes" id="UP000248148"/>
    </source>
</evidence>
<protein>
    <submittedName>
        <fullName evidence="1">Uncharacterized protein</fullName>
    </submittedName>
</protein>
<comment type="caution">
    <text evidence="1">The sequence shown here is derived from an EMBL/GenBank/DDBJ whole genome shotgun (WGS) entry which is preliminary data.</text>
</comment>
<sequence length="65" mass="7458">MVSVAINDQRVRRIAGTSDFELVTASDLRRLLNAGFDTNEIGRAYFVHEARVWNRIVHDDPAVRF</sequence>
<reference evidence="1 2" key="1">
    <citation type="submission" date="2018-06" db="EMBL/GenBank/DDBJ databases">
        <title>Genomic Encyclopedia of Archaeal and Bacterial Type Strains, Phase II (KMG-II): from individual species to whole genera.</title>
        <authorList>
            <person name="Goeker M."/>
        </authorList>
    </citation>
    <scope>NUCLEOTIDE SEQUENCE [LARGE SCALE GENOMIC DNA]</scope>
    <source>
        <strain evidence="1 2">JCM 11668</strain>
    </source>
</reference>
<keyword evidence="2" id="KW-1185">Reference proteome</keyword>
<dbReference type="AlphaFoldDB" id="A0A318TKS8"/>
<proteinExistence type="predicted"/>
<evidence type="ECO:0000313" key="1">
    <source>
        <dbReference type="EMBL" id="PYF05013.1"/>
    </source>
</evidence>
<gene>
    <name evidence="1" type="ORF">BJ122_102239</name>
</gene>
<dbReference type="RefSeq" id="WP_110779650.1">
    <property type="nucleotide sequence ID" value="NZ_QJTI01000002.1"/>
</dbReference>